<dbReference type="Proteomes" id="UP001596292">
    <property type="component" value="Unassembled WGS sequence"/>
</dbReference>
<evidence type="ECO:0000256" key="1">
    <source>
        <dbReference type="SAM" id="MobiDB-lite"/>
    </source>
</evidence>
<comment type="caution">
    <text evidence="2">The sequence shown here is derived from an EMBL/GenBank/DDBJ whole genome shotgun (WGS) entry which is preliminary data.</text>
</comment>
<gene>
    <name evidence="2" type="ORF">ACFQE0_00650</name>
</gene>
<feature type="region of interest" description="Disordered" evidence="1">
    <location>
        <begin position="1"/>
        <end position="26"/>
    </location>
</feature>
<proteinExistence type="predicted"/>
<accession>A0ABW2BEC2</accession>
<dbReference type="RefSeq" id="WP_378966105.1">
    <property type="nucleotide sequence ID" value="NZ_JBHSWN010000001.1"/>
</dbReference>
<organism evidence="2 3">
    <name type="scientific">Methylobacterium komagatae</name>
    <dbReference type="NCBI Taxonomy" id="374425"/>
    <lineage>
        <taxon>Bacteria</taxon>
        <taxon>Pseudomonadati</taxon>
        <taxon>Pseudomonadota</taxon>
        <taxon>Alphaproteobacteria</taxon>
        <taxon>Hyphomicrobiales</taxon>
        <taxon>Methylobacteriaceae</taxon>
        <taxon>Methylobacterium</taxon>
    </lineage>
</organism>
<name>A0ABW2BEC2_9HYPH</name>
<protein>
    <submittedName>
        <fullName evidence="2">Uncharacterized protein</fullName>
    </submittedName>
</protein>
<evidence type="ECO:0000313" key="3">
    <source>
        <dbReference type="Proteomes" id="UP001596292"/>
    </source>
</evidence>
<dbReference type="EMBL" id="JBHSWN010000001">
    <property type="protein sequence ID" value="MFC6788269.1"/>
    <property type="molecule type" value="Genomic_DNA"/>
</dbReference>
<reference evidence="3" key="1">
    <citation type="journal article" date="2019" name="Int. J. Syst. Evol. Microbiol.">
        <title>The Global Catalogue of Microorganisms (GCM) 10K type strain sequencing project: providing services to taxonomists for standard genome sequencing and annotation.</title>
        <authorList>
            <consortium name="The Broad Institute Genomics Platform"/>
            <consortium name="The Broad Institute Genome Sequencing Center for Infectious Disease"/>
            <person name="Wu L."/>
            <person name="Ma J."/>
        </authorList>
    </citation>
    <scope>NUCLEOTIDE SEQUENCE [LARGE SCALE GENOMIC DNA]</scope>
    <source>
        <strain evidence="3">CCUG 48316</strain>
    </source>
</reference>
<sequence>MSYQSYQVATDGDPTSTSNLIPEGPPKVTYNDQPGALSVNADGSTSFNTPRSYNTANAAPSGPATGILATAKTAMGSPCLGPITAKDIVTVQGMEVSVATAEAMGMVHKDVMGRYVETTGGVEQAKAGADAENQRQEREEQLEGLADPKVEADLGDLCSAVSPSLQVAAVEEIISAGAVDTTTLNRAASEAGIEPGEMQQRLDGVLKGFEAQALKAVVGYGSDDPQGFIEWAQQHRPNDLRAAGRTQVMERSTKGYEPMVREYIASMAEHDPESVMKAQSSTGVTVTKVKGQVLVNIPGKMPMTYRTALREGLIRVSGA</sequence>
<feature type="compositionally biased region" description="Polar residues" evidence="1">
    <location>
        <begin position="1"/>
        <end position="20"/>
    </location>
</feature>
<evidence type="ECO:0000313" key="2">
    <source>
        <dbReference type="EMBL" id="MFC6788269.1"/>
    </source>
</evidence>
<keyword evidence="3" id="KW-1185">Reference proteome</keyword>